<proteinExistence type="predicted"/>
<protein>
    <submittedName>
        <fullName evidence="2">Uncharacterized protein</fullName>
    </submittedName>
</protein>
<organism evidence="2 3">
    <name type="scientific">Toxoplasma gondii CAST</name>
    <dbReference type="NCBI Taxonomy" id="943122"/>
    <lineage>
        <taxon>Eukaryota</taxon>
        <taxon>Sar</taxon>
        <taxon>Alveolata</taxon>
        <taxon>Apicomplexa</taxon>
        <taxon>Conoidasida</taxon>
        <taxon>Coccidia</taxon>
        <taxon>Eucoccidiorida</taxon>
        <taxon>Eimeriorina</taxon>
        <taxon>Sarcocystidae</taxon>
        <taxon>Toxoplasma</taxon>
    </lineage>
</organism>
<dbReference type="VEuPathDB" id="ToxoDB:TGCAST_387540"/>
<dbReference type="EMBL" id="AHIV02000543">
    <property type="protein sequence ID" value="RQX73666.1"/>
    <property type="molecule type" value="Genomic_DNA"/>
</dbReference>
<gene>
    <name evidence="2" type="ORF">TGCAST_387540</name>
</gene>
<sequence length="221" mass="25976">MSASVRPVVRHADSPGVPRQRLLLSRGRHDKDIFSSLARRTAVFSPPQIIWSPFEKLDAASPRLFLDALESLLLGDCPTIRRSRRQRRASSCRFGLSRPCGIFPYRLKQGTAPERRDTEQNEKRKDQRKRTPEKTERGKERGGDSAKEGKRRRRREMREGEREKERKKEKERRRERRKERPSTEFRLQKAMLLAGWRYLHGRTVGTKADNLCCVVESIRNR</sequence>
<dbReference type="AlphaFoldDB" id="A0A425I4T2"/>
<name>A0A425I4T2_TOXGO</name>
<reference evidence="2 3" key="1">
    <citation type="submission" date="2017-10" db="EMBL/GenBank/DDBJ databases">
        <authorList>
            <person name="Sibley D."/>
            <person name="Venepally P."/>
            <person name="Karamycheva S."/>
            <person name="Hadjithomas M."/>
            <person name="Khan A."/>
            <person name="Brunk B."/>
            <person name="Roos D."/>
            <person name="Caler E."/>
            <person name="Lorenzi H."/>
        </authorList>
    </citation>
    <scope>NUCLEOTIDE SEQUENCE [LARGE SCALE GENOMIC DNA]</scope>
    <source>
        <strain evidence="2 3">CAST</strain>
    </source>
</reference>
<evidence type="ECO:0000256" key="1">
    <source>
        <dbReference type="SAM" id="MobiDB-lite"/>
    </source>
</evidence>
<evidence type="ECO:0000313" key="3">
    <source>
        <dbReference type="Proteomes" id="UP000284452"/>
    </source>
</evidence>
<evidence type="ECO:0000313" key="2">
    <source>
        <dbReference type="EMBL" id="RQX73666.1"/>
    </source>
</evidence>
<comment type="caution">
    <text evidence="2">The sequence shown here is derived from an EMBL/GenBank/DDBJ whole genome shotgun (WGS) entry which is preliminary data.</text>
</comment>
<feature type="compositionally biased region" description="Basic and acidic residues" evidence="1">
    <location>
        <begin position="113"/>
        <end position="148"/>
    </location>
</feature>
<accession>A0A425I4T2</accession>
<feature type="region of interest" description="Disordered" evidence="1">
    <location>
        <begin position="105"/>
        <end position="183"/>
    </location>
</feature>
<dbReference type="Proteomes" id="UP000284452">
    <property type="component" value="Unassembled WGS sequence"/>
</dbReference>
<feature type="compositionally biased region" description="Basic and acidic residues" evidence="1">
    <location>
        <begin position="156"/>
        <end position="168"/>
    </location>
</feature>